<name>A0A5C6P1F7_9TELE</name>
<reference evidence="10 11" key="1">
    <citation type="submission" date="2019-04" db="EMBL/GenBank/DDBJ databases">
        <title>Chromosome genome assembly for Takifugu flavidus.</title>
        <authorList>
            <person name="Xiao S."/>
        </authorList>
    </citation>
    <scope>NUCLEOTIDE SEQUENCE [LARGE SCALE GENOMIC DNA]</scope>
    <source>
        <strain evidence="10">HTHZ2018</strain>
        <tissue evidence="10">Muscle</tissue>
    </source>
</reference>
<feature type="region of interest" description="Disordered" evidence="8">
    <location>
        <begin position="212"/>
        <end position="231"/>
    </location>
</feature>
<feature type="compositionally biased region" description="Polar residues" evidence="8">
    <location>
        <begin position="247"/>
        <end position="270"/>
    </location>
</feature>
<dbReference type="SMART" id="SM00398">
    <property type="entry name" value="HMG"/>
    <property type="match status" value="1"/>
</dbReference>
<dbReference type="GO" id="GO:0006357">
    <property type="term" value="P:regulation of transcription by RNA polymerase II"/>
    <property type="evidence" value="ECO:0007669"/>
    <property type="project" value="TreeGrafter"/>
</dbReference>
<dbReference type="PANTHER" id="PTHR45781:SF2">
    <property type="entry name" value="TOX HIGH MOBILITY GROUP BOX FAMILY MEMBER 4"/>
    <property type="match status" value="1"/>
</dbReference>
<keyword evidence="6 7" id="KW-0539">Nucleus</keyword>
<keyword evidence="3" id="KW-0158">Chromosome</keyword>
<evidence type="ECO:0000313" key="11">
    <source>
        <dbReference type="Proteomes" id="UP000324091"/>
    </source>
</evidence>
<dbReference type="PRINTS" id="PR00886">
    <property type="entry name" value="HIGHMOBLTY12"/>
</dbReference>
<dbReference type="AlphaFoldDB" id="A0A5C6P1F7"/>
<evidence type="ECO:0000256" key="8">
    <source>
        <dbReference type="SAM" id="MobiDB-lite"/>
    </source>
</evidence>
<evidence type="ECO:0000313" key="10">
    <source>
        <dbReference type="EMBL" id="TWW72958.1"/>
    </source>
</evidence>
<evidence type="ECO:0000256" key="3">
    <source>
        <dbReference type="ARBA" id="ARBA00022454"/>
    </source>
</evidence>
<dbReference type="EMBL" id="RHFK02000007">
    <property type="protein sequence ID" value="TWW72958.1"/>
    <property type="molecule type" value="Genomic_DNA"/>
</dbReference>
<feature type="DNA-binding region" description="HMG box" evidence="7">
    <location>
        <begin position="301"/>
        <end position="369"/>
    </location>
</feature>
<evidence type="ECO:0000256" key="7">
    <source>
        <dbReference type="PROSITE-ProRule" id="PRU00267"/>
    </source>
</evidence>
<evidence type="ECO:0000256" key="4">
    <source>
        <dbReference type="ARBA" id="ARBA00022553"/>
    </source>
</evidence>
<feature type="compositionally biased region" description="Pro residues" evidence="8">
    <location>
        <begin position="489"/>
        <end position="516"/>
    </location>
</feature>
<dbReference type="InterPro" id="IPR051365">
    <property type="entry name" value="TOX_HMG-box_domain"/>
</dbReference>
<keyword evidence="5 7" id="KW-0238">DNA-binding</keyword>
<proteinExistence type="predicted"/>
<dbReference type="GO" id="GO:0031490">
    <property type="term" value="F:chromatin DNA binding"/>
    <property type="evidence" value="ECO:0007669"/>
    <property type="project" value="TreeGrafter"/>
</dbReference>
<dbReference type="FunFam" id="1.10.30.10:FF:000005">
    <property type="entry name" value="TOX high mobility group box family member 3"/>
    <property type="match status" value="1"/>
</dbReference>
<feature type="region of interest" description="Disordered" evidence="8">
    <location>
        <begin position="485"/>
        <end position="521"/>
    </location>
</feature>
<dbReference type="GO" id="GO:0005634">
    <property type="term" value="C:nucleus"/>
    <property type="evidence" value="ECO:0007669"/>
    <property type="project" value="UniProtKB-SubCell"/>
</dbReference>
<dbReference type="Gene3D" id="1.10.30.10">
    <property type="entry name" value="High mobility group box domain"/>
    <property type="match status" value="1"/>
</dbReference>
<dbReference type="GO" id="GO:0005694">
    <property type="term" value="C:chromosome"/>
    <property type="evidence" value="ECO:0007669"/>
    <property type="project" value="UniProtKB-SubCell"/>
</dbReference>
<feature type="compositionally biased region" description="Polar residues" evidence="8">
    <location>
        <begin position="218"/>
        <end position="228"/>
    </location>
</feature>
<keyword evidence="4" id="KW-0597">Phosphoprotein</keyword>
<keyword evidence="11" id="KW-1185">Reference proteome</keyword>
<evidence type="ECO:0000259" key="9">
    <source>
        <dbReference type="PROSITE" id="PS50118"/>
    </source>
</evidence>
<dbReference type="InterPro" id="IPR009071">
    <property type="entry name" value="HMG_box_dom"/>
</dbReference>
<dbReference type="Proteomes" id="UP000324091">
    <property type="component" value="Chromosome 15"/>
</dbReference>
<evidence type="ECO:0000256" key="2">
    <source>
        <dbReference type="ARBA" id="ARBA00004286"/>
    </source>
</evidence>
<dbReference type="PANTHER" id="PTHR45781">
    <property type="entry name" value="AGAP000281-PA"/>
    <property type="match status" value="1"/>
</dbReference>
<dbReference type="Pfam" id="PF00505">
    <property type="entry name" value="HMG_box"/>
    <property type="match status" value="1"/>
</dbReference>
<evidence type="ECO:0000256" key="5">
    <source>
        <dbReference type="ARBA" id="ARBA00023125"/>
    </source>
</evidence>
<feature type="domain" description="HMG box" evidence="9">
    <location>
        <begin position="301"/>
        <end position="369"/>
    </location>
</feature>
<organism evidence="10 11">
    <name type="scientific">Takifugu flavidus</name>
    <name type="common">sansaifugu</name>
    <dbReference type="NCBI Taxonomy" id="433684"/>
    <lineage>
        <taxon>Eukaryota</taxon>
        <taxon>Metazoa</taxon>
        <taxon>Chordata</taxon>
        <taxon>Craniata</taxon>
        <taxon>Vertebrata</taxon>
        <taxon>Euteleostomi</taxon>
        <taxon>Actinopterygii</taxon>
        <taxon>Neopterygii</taxon>
        <taxon>Teleostei</taxon>
        <taxon>Neoteleostei</taxon>
        <taxon>Acanthomorphata</taxon>
        <taxon>Eupercaria</taxon>
        <taxon>Tetraodontiformes</taxon>
        <taxon>Tetradontoidea</taxon>
        <taxon>Tetraodontidae</taxon>
        <taxon>Takifugu</taxon>
    </lineage>
</organism>
<sequence length="669" mass="70114">MDLNFYSELSGGSPSNVDSEYLNGQAFGGYPEENKVLQFSESSDGYLNISVPGHHPFLSAATFHTPSLGDEDFEIPPISLDPDHTLNIGDTHFELSDGAGGAPGSRSLGSNLVVQANDPSFASTFVNCGSQGLEQINLGTMGQAVGGALMSSSALELGNSGGSHFSNSSPTTIDVHLGDIGQGLLESSHLSTINQSELVLGLGTENIRHHSGAAEQPLSATPSPANSLQDEEMDDFKRSVLVDSPMSLSSSATPLYMSSQSVPMSSTTTVKRGGAKQSAPLSVPGVVGNKKGRKKKDPNEPQKPVSAYALFFRDTQAAIKGQNPSASFGEVSKIVASMWDSLAEEQKQVYKRKTEAAKKEYLKALAAYKANQLSQPITDEMEAAPSSPTQMPNYTPAQQAPCPPTILEDSPMTSSCGSSIILNVPEMKTHFSTGTDKATAPAAAAPPAKITKIIIPKHVLQAGAQLVTVLPGGVGTFQPTLLVSGASRQPPPLQQMQNAPPPPRLQQMAPAPPPLQAKPREGSAVPVLPLSLMATPPPPLQIKIVPASIQDKDSQPIIVPDTAVSSAASTSAQAAALVSGQGLISAATSGRGGEVAHVLPSEEVEMEVNGSSDATPVMSICVREGCNNPAIESKEWDKEYCSNECVVTHCRDVFEAWCSIRNQTMGTVK</sequence>
<feature type="region of interest" description="Disordered" evidence="8">
    <location>
        <begin position="247"/>
        <end position="304"/>
    </location>
</feature>
<comment type="subcellular location">
    <subcellularLocation>
        <location evidence="2">Chromosome</location>
    </subcellularLocation>
    <subcellularLocation>
        <location evidence="1">Nucleus</location>
    </subcellularLocation>
</comment>
<protein>
    <submittedName>
        <fullName evidence="10">TOX high mobility group box family member 4-A</fullName>
    </submittedName>
</protein>
<dbReference type="PROSITE" id="PS50118">
    <property type="entry name" value="HMG_BOX_2"/>
    <property type="match status" value="1"/>
</dbReference>
<accession>A0A5C6P1F7</accession>
<evidence type="ECO:0000256" key="1">
    <source>
        <dbReference type="ARBA" id="ARBA00004123"/>
    </source>
</evidence>
<dbReference type="SUPFAM" id="SSF47095">
    <property type="entry name" value="HMG-box"/>
    <property type="match status" value="1"/>
</dbReference>
<evidence type="ECO:0000256" key="6">
    <source>
        <dbReference type="ARBA" id="ARBA00023242"/>
    </source>
</evidence>
<gene>
    <name evidence="10" type="ORF">D4764_15G0003520</name>
</gene>
<dbReference type="InterPro" id="IPR036910">
    <property type="entry name" value="HMG_box_dom_sf"/>
</dbReference>
<dbReference type="CDD" id="cd21995">
    <property type="entry name" value="HMG-box_TOX-like"/>
    <property type="match status" value="1"/>
</dbReference>
<comment type="caution">
    <text evidence="10">The sequence shown here is derived from an EMBL/GenBank/DDBJ whole genome shotgun (WGS) entry which is preliminary data.</text>
</comment>